<comment type="caution">
    <text evidence="1">The sequence shown here is derived from an EMBL/GenBank/DDBJ whole genome shotgun (WGS) entry which is preliminary data.</text>
</comment>
<dbReference type="EMBL" id="SHKM01000002">
    <property type="protein sequence ID" value="RZT76573.1"/>
    <property type="molecule type" value="Genomic_DNA"/>
</dbReference>
<organism evidence="1 2">
    <name type="scientific">Azospira oryzae</name>
    <dbReference type="NCBI Taxonomy" id="146939"/>
    <lineage>
        <taxon>Bacteria</taxon>
        <taxon>Pseudomonadati</taxon>
        <taxon>Pseudomonadota</taxon>
        <taxon>Betaproteobacteria</taxon>
        <taxon>Rhodocyclales</taxon>
        <taxon>Rhodocyclaceae</taxon>
        <taxon>Azospira</taxon>
    </lineage>
</organism>
<keyword evidence="2" id="KW-1185">Reference proteome</keyword>
<gene>
    <name evidence="1" type="ORF">EV678_2451</name>
</gene>
<evidence type="ECO:0000313" key="1">
    <source>
        <dbReference type="EMBL" id="RZT76573.1"/>
    </source>
</evidence>
<dbReference type="InterPro" id="IPR011009">
    <property type="entry name" value="Kinase-like_dom_sf"/>
</dbReference>
<dbReference type="Proteomes" id="UP000292136">
    <property type="component" value="Unassembled WGS sequence"/>
</dbReference>
<dbReference type="RefSeq" id="WP_130459712.1">
    <property type="nucleotide sequence ID" value="NZ_SHKM01000002.1"/>
</dbReference>
<name>A0ABY0IMZ3_9RHOO</name>
<proteinExistence type="predicted"/>
<evidence type="ECO:0008006" key="3">
    <source>
        <dbReference type="Google" id="ProtNLM"/>
    </source>
</evidence>
<dbReference type="SUPFAM" id="SSF56112">
    <property type="entry name" value="Protein kinase-like (PK-like)"/>
    <property type="match status" value="1"/>
</dbReference>
<protein>
    <recommendedName>
        <fullName evidence="3">Mn2+-dependent serine/threonine protein kinase</fullName>
    </recommendedName>
</protein>
<evidence type="ECO:0000313" key="2">
    <source>
        <dbReference type="Proteomes" id="UP000292136"/>
    </source>
</evidence>
<sequence>MSAPNLPAGAPELVAAIEAALAARPEERILRLSHEGQSLVVKRASDQTRAPWVTWIAARIAGSLSPQPLPRQSLALSDQGGLIRIEARRLRSLHAAGVKVPRVLAEGAGWLALEAVGETLEHARTDRPRQEWDALLLRAMDDLATFHRAGHWHGGSQVKNLMLWQGEIYRIDFEEDIGEHLPLAVAQTLDLVLLVNSCLLLDDRGEAAWQAMGEALLERYFAAHPAADIRRCLQRAMLWLRAITFLARPWRHKRGRSLRRVFLLRRCLERVLA</sequence>
<reference evidence="1 2" key="1">
    <citation type="submission" date="2019-02" db="EMBL/GenBank/DDBJ databases">
        <title>Genomic Encyclopedia of Type Strains, Phase IV (KMG-IV): sequencing the most valuable type-strain genomes for metagenomic binning, comparative biology and taxonomic classification.</title>
        <authorList>
            <person name="Goeker M."/>
        </authorList>
    </citation>
    <scope>NUCLEOTIDE SEQUENCE [LARGE SCALE GENOMIC DNA]</scope>
    <source>
        <strain evidence="1 2">DSM 21223</strain>
    </source>
</reference>
<accession>A0ABY0IMZ3</accession>